<evidence type="ECO:0000256" key="7">
    <source>
        <dbReference type="SAM" id="Phobius"/>
    </source>
</evidence>
<evidence type="ECO:0000256" key="5">
    <source>
        <dbReference type="ARBA" id="ARBA00022989"/>
    </source>
</evidence>
<keyword evidence="5 7" id="KW-1133">Transmembrane helix</keyword>
<evidence type="ECO:0000259" key="8">
    <source>
        <dbReference type="Pfam" id="PF02683"/>
    </source>
</evidence>
<keyword evidence="4" id="KW-0201">Cytochrome c-type biogenesis</keyword>
<dbReference type="RefSeq" id="WP_080887055.1">
    <property type="nucleotide sequence ID" value="NZ_LT828648.1"/>
</dbReference>
<name>A0A1W1I6V8_9BACT</name>
<feature type="transmembrane region" description="Helical" evidence="7">
    <location>
        <begin position="93"/>
        <end position="113"/>
    </location>
</feature>
<dbReference type="Proteomes" id="UP000192042">
    <property type="component" value="Chromosome I"/>
</dbReference>
<comment type="similarity">
    <text evidence="2">Belongs to the DsbD family.</text>
</comment>
<keyword evidence="10" id="KW-1185">Reference proteome</keyword>
<evidence type="ECO:0000256" key="6">
    <source>
        <dbReference type="ARBA" id="ARBA00023136"/>
    </source>
</evidence>
<evidence type="ECO:0000256" key="3">
    <source>
        <dbReference type="ARBA" id="ARBA00022692"/>
    </source>
</evidence>
<protein>
    <submittedName>
        <fullName evidence="9">Cytochrome c biogenesis protein CcdA</fullName>
    </submittedName>
</protein>
<feature type="transmembrane region" description="Helical" evidence="7">
    <location>
        <begin position="205"/>
        <end position="226"/>
    </location>
</feature>
<evidence type="ECO:0000256" key="4">
    <source>
        <dbReference type="ARBA" id="ARBA00022748"/>
    </source>
</evidence>
<reference evidence="9 10" key="1">
    <citation type="submission" date="2017-03" db="EMBL/GenBank/DDBJ databases">
        <authorList>
            <person name="Afonso C.L."/>
            <person name="Miller P.J."/>
            <person name="Scott M.A."/>
            <person name="Spackman E."/>
            <person name="Goraichik I."/>
            <person name="Dimitrov K.M."/>
            <person name="Suarez D.L."/>
            <person name="Swayne D.E."/>
        </authorList>
    </citation>
    <scope>NUCLEOTIDE SEQUENCE [LARGE SCALE GENOMIC DNA]</scope>
    <source>
        <strain evidence="9">Genome sequencing of Nitrospira japonica strain NJ11</strain>
    </source>
</reference>
<proteinExistence type="inferred from homology"/>
<dbReference type="AlphaFoldDB" id="A0A1W1I6V8"/>
<sequence length="251" mass="26955">MLDSLPQTSLLAAFLAGLLSFVSPCVLPLVPSYLMYITGLSLNQLTDAAERRLERMTIVVNALLFIAGFSLVFIAFGASASLIGQLLTDHQQFIRKAGGILIIVFGLYTMGLVKLRFLMTEKRIHLRSRPAGYAGSLLIGATFAAGWTPCVGPVLGAMLMYASTTDTLADGVTLLAFYSIGLGLPLFTAAMGMERFLSSFKRVHRYIGVMSSISGVFLVVFGLAIYSDSLTLMTSFLERYGIGSYLGTDGG</sequence>
<dbReference type="InterPro" id="IPR003834">
    <property type="entry name" value="Cyt_c_assmbl_TM_dom"/>
</dbReference>
<feature type="transmembrane region" description="Helical" evidence="7">
    <location>
        <begin position="174"/>
        <end position="193"/>
    </location>
</feature>
<dbReference type="Pfam" id="PF02683">
    <property type="entry name" value="DsbD_TM"/>
    <property type="match status" value="1"/>
</dbReference>
<dbReference type="GO" id="GO:0016020">
    <property type="term" value="C:membrane"/>
    <property type="evidence" value="ECO:0007669"/>
    <property type="project" value="UniProtKB-SubCell"/>
</dbReference>
<dbReference type="PANTHER" id="PTHR31272">
    <property type="entry name" value="CYTOCHROME C-TYPE BIOGENESIS PROTEIN HI_1454-RELATED"/>
    <property type="match status" value="1"/>
</dbReference>
<organism evidence="9 10">
    <name type="scientific">Nitrospira japonica</name>
    <dbReference type="NCBI Taxonomy" id="1325564"/>
    <lineage>
        <taxon>Bacteria</taxon>
        <taxon>Pseudomonadati</taxon>
        <taxon>Nitrospirota</taxon>
        <taxon>Nitrospiria</taxon>
        <taxon>Nitrospirales</taxon>
        <taxon>Nitrospiraceae</taxon>
        <taxon>Nitrospira</taxon>
    </lineage>
</organism>
<feature type="transmembrane region" description="Helical" evidence="7">
    <location>
        <begin position="58"/>
        <end position="87"/>
    </location>
</feature>
<dbReference type="OrthoDB" id="9803065at2"/>
<keyword evidence="6 7" id="KW-0472">Membrane</keyword>
<comment type="subcellular location">
    <subcellularLocation>
        <location evidence="1">Membrane</location>
        <topology evidence="1">Multi-pass membrane protein</topology>
    </subcellularLocation>
</comment>
<dbReference type="PANTHER" id="PTHR31272:SF4">
    <property type="entry name" value="CYTOCHROME C-TYPE BIOGENESIS PROTEIN HI_1454-RELATED"/>
    <property type="match status" value="1"/>
</dbReference>
<evidence type="ECO:0000256" key="1">
    <source>
        <dbReference type="ARBA" id="ARBA00004141"/>
    </source>
</evidence>
<feature type="transmembrane region" description="Helical" evidence="7">
    <location>
        <begin position="12"/>
        <end position="37"/>
    </location>
</feature>
<evidence type="ECO:0000313" key="10">
    <source>
        <dbReference type="Proteomes" id="UP000192042"/>
    </source>
</evidence>
<feature type="domain" description="Cytochrome C biogenesis protein transmembrane" evidence="8">
    <location>
        <begin position="10"/>
        <end position="224"/>
    </location>
</feature>
<feature type="transmembrane region" description="Helical" evidence="7">
    <location>
        <begin position="134"/>
        <end position="162"/>
    </location>
</feature>
<evidence type="ECO:0000256" key="2">
    <source>
        <dbReference type="ARBA" id="ARBA00006143"/>
    </source>
</evidence>
<dbReference type="GO" id="GO:0017004">
    <property type="term" value="P:cytochrome complex assembly"/>
    <property type="evidence" value="ECO:0007669"/>
    <property type="project" value="UniProtKB-KW"/>
</dbReference>
<accession>A0A1W1I6V8</accession>
<dbReference type="EMBL" id="LT828648">
    <property type="protein sequence ID" value="SLM48715.1"/>
    <property type="molecule type" value="Genomic_DNA"/>
</dbReference>
<dbReference type="InterPro" id="IPR051790">
    <property type="entry name" value="Cytochrome_c-biogenesis_DsbD"/>
</dbReference>
<gene>
    <name evidence="9" type="primary">ccdA</name>
    <name evidence="9" type="ORF">NSJP_2548</name>
</gene>
<keyword evidence="3 7" id="KW-0812">Transmembrane</keyword>
<dbReference type="STRING" id="1325564.NSJP_2548"/>
<evidence type="ECO:0000313" key="9">
    <source>
        <dbReference type="EMBL" id="SLM48715.1"/>
    </source>
</evidence>
<dbReference type="KEGG" id="nja:NSJP_2548"/>